<dbReference type="Gene3D" id="1.25.40.10">
    <property type="entry name" value="Tetratricopeptide repeat domain"/>
    <property type="match status" value="1"/>
</dbReference>
<dbReference type="InterPro" id="IPR041315">
    <property type="entry name" value="PlcR_TPR"/>
</dbReference>
<evidence type="ECO:0000313" key="2">
    <source>
        <dbReference type="EMBL" id="MFC5711418.1"/>
    </source>
</evidence>
<accession>A0ABW0YLX4</accession>
<proteinExistence type="predicted"/>
<name>A0ABW0YLX4_9BACI</name>
<dbReference type="PROSITE" id="PS50096">
    <property type="entry name" value="IQ"/>
    <property type="match status" value="1"/>
</dbReference>
<dbReference type="RefSeq" id="WP_385937621.1">
    <property type="nucleotide sequence ID" value="NZ_JBHSOZ010000002.1"/>
</dbReference>
<dbReference type="PANTHER" id="PTHR37038">
    <property type="entry name" value="TRANSCRIPTIONAL REGULATOR-RELATED"/>
    <property type="match status" value="1"/>
</dbReference>
<dbReference type="EMBL" id="JBHSOZ010000002">
    <property type="protein sequence ID" value="MFC5711418.1"/>
    <property type="molecule type" value="Genomic_DNA"/>
</dbReference>
<keyword evidence="3" id="KW-1185">Reference proteome</keyword>
<evidence type="ECO:0000259" key="1">
    <source>
        <dbReference type="PROSITE" id="PS50943"/>
    </source>
</evidence>
<dbReference type="SUPFAM" id="SSF47413">
    <property type="entry name" value="lambda repressor-like DNA-binding domains"/>
    <property type="match status" value="1"/>
</dbReference>
<dbReference type="InterPro" id="IPR001387">
    <property type="entry name" value="Cro/C1-type_HTH"/>
</dbReference>
<feature type="domain" description="HTH cro/C1-type" evidence="1">
    <location>
        <begin position="10"/>
        <end position="63"/>
    </location>
</feature>
<gene>
    <name evidence="2" type="ORF">ACFPU1_01345</name>
</gene>
<protein>
    <recommendedName>
        <fullName evidence="1">HTH cro/C1-type domain-containing protein</fullName>
    </recommendedName>
</protein>
<dbReference type="CDD" id="cd00093">
    <property type="entry name" value="HTH_XRE"/>
    <property type="match status" value="1"/>
</dbReference>
<dbReference type="InterPro" id="IPR019734">
    <property type="entry name" value="TPR_rpt"/>
</dbReference>
<dbReference type="Pfam" id="PF18768">
    <property type="entry name" value="RNPP_C"/>
    <property type="match status" value="1"/>
</dbReference>
<dbReference type="SMART" id="SM00028">
    <property type="entry name" value="TPR"/>
    <property type="match status" value="3"/>
</dbReference>
<dbReference type="PANTHER" id="PTHR37038:SF14">
    <property type="entry name" value="TRANSCRIPTIONAL ACTIVATOR"/>
    <property type="match status" value="1"/>
</dbReference>
<dbReference type="InterPro" id="IPR010982">
    <property type="entry name" value="Lambda_DNA-bd_dom_sf"/>
</dbReference>
<reference evidence="3" key="1">
    <citation type="journal article" date="2019" name="Int. J. Syst. Evol. Microbiol.">
        <title>The Global Catalogue of Microorganisms (GCM) 10K type strain sequencing project: providing services to taxonomists for standard genome sequencing and annotation.</title>
        <authorList>
            <consortium name="The Broad Institute Genomics Platform"/>
            <consortium name="The Broad Institute Genome Sequencing Center for Infectious Disease"/>
            <person name="Wu L."/>
            <person name="Ma J."/>
        </authorList>
    </citation>
    <scope>NUCLEOTIDE SEQUENCE [LARGE SCALE GENOMIC DNA]</scope>
    <source>
        <strain evidence="3">CECT 7184</strain>
    </source>
</reference>
<dbReference type="InterPro" id="IPR011990">
    <property type="entry name" value="TPR-like_helical_dom_sf"/>
</dbReference>
<dbReference type="PROSITE" id="PS50943">
    <property type="entry name" value="HTH_CROC1"/>
    <property type="match status" value="1"/>
</dbReference>
<dbReference type="Proteomes" id="UP001596142">
    <property type="component" value="Unassembled WGS sequence"/>
</dbReference>
<sequence length="294" mass="34769">MSVRQVGRVLSHLRQARGLKIEEVCRGICTREEYRDFELSLQYPRVDVLQKLSCRLQIELEDFFQIRNEEINDYGGAIENIIRRFIRYRDYAFIYEIVSRELEDEPLSWDRYRQQFLLWHMGICQYHHLGDAAKALDTLEEALQLTYTSNEPIKEREVEIVISKAIIHCEIGELEKAIRIYNKALNLMASSPHLNNPHIHIRILYSLSKTYTDVEEYEKSCEMIEQAIDMCIDNETMYLFGELYFQLGENYINLGRIKDGEMMIQKAIVLFEAQKHTEMVELSKKELGNLLKVK</sequence>
<organism evidence="2 3">
    <name type="scientific">Thalassorhabdus alkalitolerans</name>
    <dbReference type="NCBI Taxonomy" id="2282697"/>
    <lineage>
        <taxon>Bacteria</taxon>
        <taxon>Bacillati</taxon>
        <taxon>Bacillota</taxon>
        <taxon>Bacilli</taxon>
        <taxon>Bacillales</taxon>
        <taxon>Bacillaceae</taxon>
        <taxon>Thalassorhabdus</taxon>
    </lineage>
</organism>
<dbReference type="InterPro" id="IPR053163">
    <property type="entry name" value="HTH-type_regulator_Rgg"/>
</dbReference>
<evidence type="ECO:0000313" key="3">
    <source>
        <dbReference type="Proteomes" id="UP001596142"/>
    </source>
</evidence>
<dbReference type="SUPFAM" id="SSF48452">
    <property type="entry name" value="TPR-like"/>
    <property type="match status" value="1"/>
</dbReference>
<comment type="caution">
    <text evidence="2">The sequence shown here is derived from an EMBL/GenBank/DDBJ whole genome shotgun (WGS) entry which is preliminary data.</text>
</comment>